<dbReference type="AlphaFoldDB" id="A0A142IN20"/>
<dbReference type="Proteomes" id="UP000321110">
    <property type="component" value="Unassembled WGS sequence"/>
</dbReference>
<dbReference type="KEGG" id="palc:A0T30_04670"/>
<evidence type="ECO:0000313" key="1">
    <source>
        <dbReference type="EMBL" id="TXI33716.1"/>
    </source>
</evidence>
<evidence type="ECO:0000313" key="2">
    <source>
        <dbReference type="Proteomes" id="UP000321110"/>
    </source>
</evidence>
<reference evidence="1 2" key="1">
    <citation type="submission" date="2018-09" db="EMBL/GenBank/DDBJ databases">
        <title>Metagenome Assembled Genomes from an Advanced Water Purification Facility.</title>
        <authorList>
            <person name="Stamps B.W."/>
            <person name="Spear J.R."/>
        </authorList>
    </citation>
    <scope>NUCLEOTIDE SEQUENCE [LARGE SCALE GENOMIC DNA]</scope>
    <source>
        <strain evidence="1">Bin_52_1</strain>
    </source>
</reference>
<proteinExistence type="predicted"/>
<comment type="caution">
    <text evidence="1">The sequence shown here is derived from an EMBL/GenBank/DDBJ whole genome shotgun (WGS) entry which is preliminary data.</text>
</comment>
<gene>
    <name evidence="1" type="ORF">E6Q69_05785</name>
</gene>
<dbReference type="EMBL" id="SSFO01000095">
    <property type="protein sequence ID" value="TXI33716.1"/>
    <property type="molecule type" value="Genomic_DNA"/>
</dbReference>
<accession>A0A142IN20</accession>
<name>A0A142IN20_AQUAC</name>
<protein>
    <submittedName>
        <fullName evidence="1">Uncharacterized protein</fullName>
    </submittedName>
</protein>
<sequence length="176" mass="19319">MRQGLTRRLSGLLLMLSLGAGAPAQASEAQLSGEEQARYLAELKRLYLTKDERKALLAHSNALLDTYALRAGYQLGKAPAQRSDLRYQLSVSGPGELLVRQETRAEQTNNLAVSNQRLSVFGLDPYIHYDCPTSGITCVLNNPADGSPWITVLRDHQGAADLAKAISFLIRNLQRN</sequence>
<dbReference type="RefSeq" id="WP_052520199.1">
    <property type="nucleotide sequence ID" value="NZ_AP024354.1"/>
</dbReference>
<organism evidence="1 2">
    <name type="scientific">Aquipseudomonas alcaligenes</name>
    <name type="common">Pseudomonas alcaligenes</name>
    <dbReference type="NCBI Taxonomy" id="43263"/>
    <lineage>
        <taxon>Bacteria</taxon>
        <taxon>Pseudomonadati</taxon>
        <taxon>Pseudomonadota</taxon>
        <taxon>Gammaproteobacteria</taxon>
        <taxon>Pseudomonadales</taxon>
        <taxon>Pseudomonadaceae</taxon>
        <taxon>Aquipseudomonas</taxon>
    </lineage>
</organism>